<accession>A0A4P6K1A8</accession>
<evidence type="ECO:0000313" key="6">
    <source>
        <dbReference type="Proteomes" id="UP000290365"/>
    </source>
</evidence>
<keyword evidence="2" id="KW-0560">Oxidoreductase</keyword>
<dbReference type="GO" id="GO:0004616">
    <property type="term" value="F:phosphogluconate dehydrogenase (decarboxylating) activity"/>
    <property type="evidence" value="ECO:0007669"/>
    <property type="project" value="InterPro"/>
</dbReference>
<dbReference type="PANTHER" id="PTHR11811">
    <property type="entry name" value="6-PHOSPHOGLUCONATE DEHYDROGENASE"/>
    <property type="match status" value="1"/>
</dbReference>
<dbReference type="OrthoDB" id="9804542at2"/>
<dbReference type="InterPro" id="IPR006183">
    <property type="entry name" value="Pgluconate_DH"/>
</dbReference>
<dbReference type="InterPro" id="IPR006114">
    <property type="entry name" value="6PGDH_C"/>
</dbReference>
<gene>
    <name evidence="5" type="ORF">EPA93_40835</name>
</gene>
<sequence>MYYLHMNQLVGSQIYNTTREMAMEIGVIGLKHIGTSPLQAIYAILTWKPGAARTQKGAAKRAKLTYSLLPMMLISQDSYMLWIPAKAGHFVQTMHNDTGYGMLQAYGEGFQMLKASLYGLGLYAIAHLWKRSGTSSWLLELVGNVGQKVGKLEAIKGYVEISGESQWTAQQAIDTGVPAPASTLSLLRRFRIRQNGSFMARAVQCLIPISKDRRSKQAFVYYYNNTLGDFICLSVA</sequence>
<reference evidence="5 6" key="1">
    <citation type="submission" date="2019-01" db="EMBL/GenBank/DDBJ databases">
        <title>Ktedonosporobacter rubrisoli SCAWS-G2.</title>
        <authorList>
            <person name="Huang Y."/>
            <person name="Yan B."/>
        </authorList>
    </citation>
    <scope>NUCLEOTIDE SEQUENCE [LARGE SCALE GENOMIC DNA]</scope>
    <source>
        <strain evidence="5 6">SCAWS-G2</strain>
    </source>
</reference>
<dbReference type="EMBL" id="CP035758">
    <property type="protein sequence ID" value="QBD81988.1"/>
    <property type="molecule type" value="Genomic_DNA"/>
</dbReference>
<organism evidence="5 6">
    <name type="scientific">Ktedonosporobacter rubrisoli</name>
    <dbReference type="NCBI Taxonomy" id="2509675"/>
    <lineage>
        <taxon>Bacteria</taxon>
        <taxon>Bacillati</taxon>
        <taxon>Chloroflexota</taxon>
        <taxon>Ktedonobacteria</taxon>
        <taxon>Ktedonobacterales</taxon>
        <taxon>Ktedonosporobacteraceae</taxon>
        <taxon>Ktedonosporobacter</taxon>
    </lineage>
</organism>
<dbReference type="Proteomes" id="UP000290365">
    <property type="component" value="Chromosome"/>
</dbReference>
<protein>
    <recommendedName>
        <fullName evidence="4">6-phosphogluconate dehydrogenase C-terminal domain-containing protein</fullName>
    </recommendedName>
</protein>
<evidence type="ECO:0000256" key="3">
    <source>
        <dbReference type="ARBA" id="ARBA00023064"/>
    </source>
</evidence>
<dbReference type="Gene3D" id="1.10.1040.10">
    <property type="entry name" value="N-(1-d-carboxylethyl)-l-norvaline Dehydrogenase, domain 2"/>
    <property type="match status" value="1"/>
</dbReference>
<dbReference type="Pfam" id="PF00393">
    <property type="entry name" value="6PGD"/>
    <property type="match status" value="1"/>
</dbReference>
<dbReference type="AlphaFoldDB" id="A0A4P6K1A8"/>
<dbReference type="KEGG" id="kbs:EPA93_40835"/>
<dbReference type="SUPFAM" id="SSF48179">
    <property type="entry name" value="6-phosphogluconate dehydrogenase C-terminal domain-like"/>
    <property type="match status" value="1"/>
</dbReference>
<dbReference type="InterPro" id="IPR013328">
    <property type="entry name" value="6PGD_dom2"/>
</dbReference>
<evidence type="ECO:0000313" key="5">
    <source>
        <dbReference type="EMBL" id="QBD81988.1"/>
    </source>
</evidence>
<keyword evidence="3" id="KW-0311">Gluconate utilization</keyword>
<evidence type="ECO:0000256" key="2">
    <source>
        <dbReference type="ARBA" id="ARBA00023002"/>
    </source>
</evidence>
<dbReference type="GO" id="GO:0019521">
    <property type="term" value="P:D-gluconate metabolic process"/>
    <property type="evidence" value="ECO:0007669"/>
    <property type="project" value="UniProtKB-KW"/>
</dbReference>
<evidence type="ECO:0000259" key="4">
    <source>
        <dbReference type="Pfam" id="PF00393"/>
    </source>
</evidence>
<comment type="similarity">
    <text evidence="1">Belongs to the 6-phosphogluconate dehydrogenase family.</text>
</comment>
<feature type="domain" description="6-phosphogluconate dehydrogenase C-terminal" evidence="4">
    <location>
        <begin position="88"/>
        <end position="190"/>
    </location>
</feature>
<keyword evidence="6" id="KW-1185">Reference proteome</keyword>
<evidence type="ECO:0000256" key="1">
    <source>
        <dbReference type="ARBA" id="ARBA00008419"/>
    </source>
</evidence>
<dbReference type="InterPro" id="IPR008927">
    <property type="entry name" value="6-PGluconate_DH-like_C_sf"/>
</dbReference>
<name>A0A4P6K1A8_KTERU</name>
<dbReference type="GO" id="GO:0006098">
    <property type="term" value="P:pentose-phosphate shunt"/>
    <property type="evidence" value="ECO:0007669"/>
    <property type="project" value="InterPro"/>
</dbReference>
<proteinExistence type="inferred from homology"/>